<dbReference type="STRING" id="262209.AWH69_12955"/>
<proteinExistence type="inferred from homology"/>
<dbReference type="EMBL" id="LQZG01000003">
    <property type="protein sequence ID" value="OAB87244.1"/>
    <property type="molecule type" value="Genomic_DNA"/>
</dbReference>
<dbReference type="RefSeq" id="WP_068276317.1">
    <property type="nucleotide sequence ID" value="NZ_LQZG01000003.1"/>
</dbReference>
<dbReference type="PANTHER" id="PTHR32319:SF0">
    <property type="entry name" value="BACTERIAL HEMOLYSIN-LIKE PROTEIN"/>
    <property type="match status" value="1"/>
</dbReference>
<dbReference type="Gene3D" id="3.40.50.150">
    <property type="entry name" value="Vaccinia Virus protein VP39"/>
    <property type="match status" value="1"/>
</dbReference>
<dbReference type="PROSITE" id="PS50889">
    <property type="entry name" value="S4"/>
    <property type="match status" value="1"/>
</dbReference>
<dbReference type="GO" id="GO:0003723">
    <property type="term" value="F:RNA binding"/>
    <property type="evidence" value="ECO:0007669"/>
    <property type="project" value="UniProtKB-KW"/>
</dbReference>
<dbReference type="AlphaFoldDB" id="A0A176QC82"/>
<keyword evidence="1 3" id="KW-0694">RNA-binding</keyword>
<keyword evidence="5" id="KW-0489">Methyltransferase</keyword>
<accession>A0A176QC82</accession>
<protein>
    <submittedName>
        <fullName evidence="5">16S/23S rRNA (Cytidine-2'-O)-methyltransferase</fullName>
    </submittedName>
</protein>
<sequence>MTEPTSPADARLDVALVARGLARSRGQAADLVARGAVTVAGRPASKVSLRVRADEEILVEGDDARLVSRAAHKLQGAFTTFGPQGWQVTSARCLDLGACTGGFTQVLLEQGAAEVLALDVGHDQLDPEIAADPRVVDLSGTTVRGLVPADIDGRVDRVVADLSFISLRLALPAVRDCLDDAGEAMLLVKPQFEVGRARLGKHGVVTDPRARADALHGVLTDAAELGLGVLGIAQSPIAGGVGNVEYLLWLSARADVGMPWQAQLEQVAALTGTRTRTDTKGAR</sequence>
<organism evidence="5 6">
    <name type="scientific">Janibacter melonis</name>
    <dbReference type="NCBI Taxonomy" id="262209"/>
    <lineage>
        <taxon>Bacteria</taxon>
        <taxon>Bacillati</taxon>
        <taxon>Actinomycetota</taxon>
        <taxon>Actinomycetes</taxon>
        <taxon>Micrococcales</taxon>
        <taxon>Intrasporangiaceae</taxon>
        <taxon>Janibacter</taxon>
    </lineage>
</organism>
<evidence type="ECO:0000313" key="5">
    <source>
        <dbReference type="EMBL" id="OAB87244.1"/>
    </source>
</evidence>
<evidence type="ECO:0000313" key="6">
    <source>
        <dbReference type="Proteomes" id="UP000076976"/>
    </source>
</evidence>
<comment type="caution">
    <text evidence="5">The sequence shown here is derived from an EMBL/GenBank/DDBJ whole genome shotgun (WGS) entry which is preliminary data.</text>
</comment>
<comment type="similarity">
    <text evidence="2">Belongs to the TlyA family.</text>
</comment>
<dbReference type="Pfam" id="PF01728">
    <property type="entry name" value="FtsJ"/>
    <property type="match status" value="1"/>
</dbReference>
<dbReference type="Proteomes" id="UP000076976">
    <property type="component" value="Unassembled WGS sequence"/>
</dbReference>
<name>A0A176QC82_9MICO</name>
<dbReference type="InterPro" id="IPR029063">
    <property type="entry name" value="SAM-dependent_MTases_sf"/>
</dbReference>
<dbReference type="PANTHER" id="PTHR32319">
    <property type="entry name" value="BACTERIAL HEMOLYSIN-LIKE PROTEIN"/>
    <property type="match status" value="1"/>
</dbReference>
<feature type="domain" description="RNA-binding S4" evidence="4">
    <location>
        <begin position="10"/>
        <end position="75"/>
    </location>
</feature>
<dbReference type="InterPro" id="IPR036986">
    <property type="entry name" value="S4_RNA-bd_sf"/>
</dbReference>
<dbReference type="CDD" id="cd00165">
    <property type="entry name" value="S4"/>
    <property type="match status" value="1"/>
</dbReference>
<dbReference type="Pfam" id="PF01479">
    <property type="entry name" value="S4"/>
    <property type="match status" value="1"/>
</dbReference>
<dbReference type="InterPro" id="IPR002942">
    <property type="entry name" value="S4_RNA-bd"/>
</dbReference>
<dbReference type="InterPro" id="IPR002877">
    <property type="entry name" value="RNA_MeTrfase_FtsJ_dom"/>
</dbReference>
<keyword evidence="6" id="KW-1185">Reference proteome</keyword>
<gene>
    <name evidence="5" type="ORF">AWH69_12955</name>
</gene>
<dbReference type="Gene3D" id="3.10.290.10">
    <property type="entry name" value="RNA-binding S4 domain"/>
    <property type="match status" value="1"/>
</dbReference>
<dbReference type="InterPro" id="IPR047048">
    <property type="entry name" value="TlyA"/>
</dbReference>
<evidence type="ECO:0000256" key="2">
    <source>
        <dbReference type="ARBA" id="ARBA00029460"/>
    </source>
</evidence>
<keyword evidence="5" id="KW-0808">Transferase</keyword>
<reference evidence="5 6" key="1">
    <citation type="submission" date="2016-01" db="EMBL/GenBank/DDBJ databases">
        <title>Janibacter melonis strain CD11_4 genome sequencing and assembly.</title>
        <authorList>
            <person name="Nair G.R."/>
            <person name="Kaur G."/>
            <person name="Chander A.M."/>
            <person name="Mayilraj S."/>
        </authorList>
    </citation>
    <scope>NUCLEOTIDE SEQUENCE [LARGE SCALE GENOMIC DNA]</scope>
    <source>
        <strain evidence="5 6">CD11-4</strain>
    </source>
</reference>
<evidence type="ECO:0000256" key="1">
    <source>
        <dbReference type="ARBA" id="ARBA00022884"/>
    </source>
</evidence>
<evidence type="ECO:0000256" key="3">
    <source>
        <dbReference type="PROSITE-ProRule" id="PRU00182"/>
    </source>
</evidence>
<evidence type="ECO:0000259" key="4">
    <source>
        <dbReference type="SMART" id="SM00363"/>
    </source>
</evidence>
<dbReference type="SUPFAM" id="SSF53335">
    <property type="entry name" value="S-adenosyl-L-methionine-dependent methyltransferases"/>
    <property type="match status" value="1"/>
</dbReference>
<dbReference type="SUPFAM" id="SSF55174">
    <property type="entry name" value="Alpha-L RNA-binding motif"/>
    <property type="match status" value="1"/>
</dbReference>
<dbReference type="CDD" id="cd02440">
    <property type="entry name" value="AdoMet_MTases"/>
    <property type="match status" value="1"/>
</dbReference>
<dbReference type="PIRSF" id="PIRSF005578">
    <property type="entry name" value="TlyA"/>
    <property type="match status" value="1"/>
</dbReference>
<dbReference type="GO" id="GO:0008168">
    <property type="term" value="F:methyltransferase activity"/>
    <property type="evidence" value="ECO:0007669"/>
    <property type="project" value="UniProtKB-KW"/>
</dbReference>
<dbReference type="GO" id="GO:0032259">
    <property type="term" value="P:methylation"/>
    <property type="evidence" value="ECO:0007669"/>
    <property type="project" value="UniProtKB-KW"/>
</dbReference>
<dbReference type="SMART" id="SM00363">
    <property type="entry name" value="S4"/>
    <property type="match status" value="1"/>
</dbReference>
<dbReference type="InterPro" id="IPR004538">
    <property type="entry name" value="Hemolysin_A/TlyA"/>
</dbReference>